<dbReference type="OrthoDB" id="5509517at2"/>
<accession>A0A2S6MX25</accession>
<dbReference type="InterPro" id="IPR036412">
    <property type="entry name" value="HAD-like_sf"/>
</dbReference>
<organism evidence="1 2">
    <name type="scientific">Rhodoblastus sphagnicola</name>
    <dbReference type="NCBI Taxonomy" id="333368"/>
    <lineage>
        <taxon>Bacteria</taxon>
        <taxon>Pseudomonadati</taxon>
        <taxon>Pseudomonadota</taxon>
        <taxon>Alphaproteobacteria</taxon>
        <taxon>Hyphomicrobiales</taxon>
        <taxon>Rhodoblastaceae</taxon>
        <taxon>Rhodoblastus</taxon>
    </lineage>
</organism>
<reference evidence="1 2" key="1">
    <citation type="journal article" date="2018" name="Arch. Microbiol.">
        <title>New insights into the metabolic potential of the phototrophic purple bacterium Rhodopila globiformis DSM 161(T) from its draft genome sequence and evidence for a vanadium-dependent nitrogenase.</title>
        <authorList>
            <person name="Imhoff J.F."/>
            <person name="Rahn T."/>
            <person name="Kunzel S."/>
            <person name="Neulinger S.C."/>
        </authorList>
    </citation>
    <scope>NUCLEOTIDE SEQUENCE [LARGE SCALE GENOMIC DNA]</scope>
    <source>
        <strain evidence="1 2">DSM 16996</strain>
    </source>
</reference>
<keyword evidence="2" id="KW-1185">Reference proteome</keyword>
<proteinExistence type="predicted"/>
<gene>
    <name evidence="1" type="ORF">CCR94_21010</name>
</gene>
<sequence length="150" mass="16828">MPIDRLVGTTTVIASKNILIVDVDGTLCPIKSRDQSYADLTPEPRIVAKLKTLADQGWRIVIQTARGMRTYDGNAGEIAINVAPVLLDWLRRHDIPFHELHVAKPWAGSNGFYIDDRAVRPREFLDNTFEGLEAICRRDRLAGEGEMQDS</sequence>
<name>A0A2S6MX25_9HYPH</name>
<dbReference type="EMBL" id="NHSJ01000129">
    <property type="protein sequence ID" value="PPQ26907.1"/>
    <property type="molecule type" value="Genomic_DNA"/>
</dbReference>
<dbReference type="InterPro" id="IPR023214">
    <property type="entry name" value="HAD_sf"/>
</dbReference>
<dbReference type="Gene3D" id="3.40.50.1000">
    <property type="entry name" value="HAD superfamily/HAD-like"/>
    <property type="match status" value="1"/>
</dbReference>
<evidence type="ECO:0000313" key="1">
    <source>
        <dbReference type="EMBL" id="PPQ26907.1"/>
    </source>
</evidence>
<protein>
    <submittedName>
        <fullName evidence="1">Capsular biosynthesis protein</fullName>
    </submittedName>
</protein>
<dbReference type="AlphaFoldDB" id="A0A2S6MX25"/>
<dbReference type="SUPFAM" id="SSF56784">
    <property type="entry name" value="HAD-like"/>
    <property type="match status" value="1"/>
</dbReference>
<dbReference type="Proteomes" id="UP000239089">
    <property type="component" value="Unassembled WGS sequence"/>
</dbReference>
<comment type="caution">
    <text evidence="1">The sequence shown here is derived from an EMBL/GenBank/DDBJ whole genome shotgun (WGS) entry which is preliminary data.</text>
</comment>
<evidence type="ECO:0000313" key="2">
    <source>
        <dbReference type="Proteomes" id="UP000239089"/>
    </source>
</evidence>